<evidence type="ECO:0000313" key="7">
    <source>
        <dbReference type="EMBL" id="JAS62759.1"/>
    </source>
</evidence>
<dbReference type="GO" id="GO:0051598">
    <property type="term" value="P:meiotic recombination checkpoint signaling"/>
    <property type="evidence" value="ECO:0007669"/>
    <property type="project" value="TreeGrafter"/>
</dbReference>
<dbReference type="Pfam" id="PF00004">
    <property type="entry name" value="AAA"/>
    <property type="match status" value="1"/>
</dbReference>
<dbReference type="PROSITE" id="PS00674">
    <property type="entry name" value="AAA"/>
    <property type="match status" value="1"/>
</dbReference>
<protein>
    <recommendedName>
        <fullName evidence="6">AAA+ ATPase domain-containing protein</fullName>
    </recommendedName>
</protein>
<dbReference type="GO" id="GO:0007131">
    <property type="term" value="P:reciprocal meiotic recombination"/>
    <property type="evidence" value="ECO:0007669"/>
    <property type="project" value="TreeGrafter"/>
</dbReference>
<gene>
    <name evidence="7" type="ORF">g.7289</name>
</gene>
<comment type="similarity">
    <text evidence="1">Belongs to the AAA ATPase family. PCH2 subfamily.</text>
</comment>
<dbReference type="GO" id="GO:0005694">
    <property type="term" value="C:chromosome"/>
    <property type="evidence" value="ECO:0007669"/>
    <property type="project" value="TreeGrafter"/>
</dbReference>
<feature type="domain" description="AAA+ ATPase" evidence="6">
    <location>
        <begin position="167"/>
        <end position="319"/>
    </location>
</feature>
<dbReference type="CDD" id="cd19508">
    <property type="entry name" value="RecA-like_Pch2-like"/>
    <property type="match status" value="1"/>
</dbReference>
<dbReference type="InterPro" id="IPR058249">
    <property type="entry name" value="Pch2_C"/>
</dbReference>
<dbReference type="InterPro" id="IPR003593">
    <property type="entry name" value="AAA+_ATPase"/>
</dbReference>
<dbReference type="InterPro" id="IPR003960">
    <property type="entry name" value="ATPase_AAA_CS"/>
</dbReference>
<evidence type="ECO:0000256" key="3">
    <source>
        <dbReference type="ARBA" id="ARBA00022840"/>
    </source>
</evidence>
<dbReference type="SUPFAM" id="SSF52540">
    <property type="entry name" value="P-loop containing nucleoside triphosphate hydrolases"/>
    <property type="match status" value="1"/>
</dbReference>
<reference evidence="7" key="1">
    <citation type="submission" date="2015-11" db="EMBL/GenBank/DDBJ databases">
        <title>De novo transcriptome assembly of four potential Pierce s Disease insect vectors from Arizona vineyards.</title>
        <authorList>
            <person name="Tassone E.E."/>
        </authorList>
    </citation>
    <scope>NUCLEOTIDE SEQUENCE</scope>
</reference>
<evidence type="ECO:0000256" key="5">
    <source>
        <dbReference type="RuleBase" id="RU003651"/>
    </source>
</evidence>
<dbReference type="SMART" id="SM00382">
    <property type="entry name" value="AAA"/>
    <property type="match status" value="1"/>
</dbReference>
<dbReference type="GO" id="GO:0005634">
    <property type="term" value="C:nucleus"/>
    <property type="evidence" value="ECO:0007669"/>
    <property type="project" value="TreeGrafter"/>
</dbReference>
<dbReference type="InterPro" id="IPR027417">
    <property type="entry name" value="P-loop_NTPase"/>
</dbReference>
<proteinExistence type="inferred from homology"/>
<dbReference type="PRINTS" id="PR00300">
    <property type="entry name" value="CLPPROTEASEA"/>
</dbReference>
<dbReference type="GO" id="GO:0016887">
    <property type="term" value="F:ATP hydrolysis activity"/>
    <property type="evidence" value="ECO:0007669"/>
    <property type="project" value="InterPro"/>
</dbReference>
<keyword evidence="2 5" id="KW-0547">Nucleotide-binding</keyword>
<dbReference type="InterPro" id="IPR003959">
    <property type="entry name" value="ATPase_AAA_core"/>
</dbReference>
<dbReference type="Pfam" id="PF23563">
    <property type="entry name" value="TRIP13_N"/>
    <property type="match status" value="1"/>
</dbReference>
<organism evidence="7">
    <name type="scientific">Cuerna arida</name>
    <dbReference type="NCBI Taxonomy" id="1464854"/>
    <lineage>
        <taxon>Eukaryota</taxon>
        <taxon>Metazoa</taxon>
        <taxon>Ecdysozoa</taxon>
        <taxon>Arthropoda</taxon>
        <taxon>Hexapoda</taxon>
        <taxon>Insecta</taxon>
        <taxon>Pterygota</taxon>
        <taxon>Neoptera</taxon>
        <taxon>Paraneoptera</taxon>
        <taxon>Hemiptera</taxon>
        <taxon>Auchenorrhyncha</taxon>
        <taxon>Membracoidea</taxon>
        <taxon>Cicadellidae</taxon>
        <taxon>Cicadellinae</taxon>
        <taxon>Proconiini</taxon>
        <taxon>Cuerna</taxon>
    </lineage>
</organism>
<dbReference type="GO" id="GO:0005524">
    <property type="term" value="F:ATP binding"/>
    <property type="evidence" value="ECO:0007669"/>
    <property type="project" value="UniProtKB-KW"/>
</dbReference>
<keyword evidence="3 5" id="KW-0067">ATP-binding</keyword>
<name>A0A1B6GJX5_9HEMI</name>
<dbReference type="PANTHER" id="PTHR45991">
    <property type="entry name" value="PACHYTENE CHECKPOINT PROTEIN 2"/>
    <property type="match status" value="1"/>
</dbReference>
<dbReference type="InterPro" id="IPR001270">
    <property type="entry name" value="ClpA/B"/>
</dbReference>
<dbReference type="Gene3D" id="3.40.50.300">
    <property type="entry name" value="P-loop containing nucleotide triphosphate hydrolases"/>
    <property type="match status" value="1"/>
</dbReference>
<evidence type="ECO:0000259" key="6">
    <source>
        <dbReference type="SMART" id="SM00382"/>
    </source>
</evidence>
<evidence type="ECO:0000256" key="2">
    <source>
        <dbReference type="ARBA" id="ARBA00022741"/>
    </source>
</evidence>
<sequence length="423" mass="47820">MEMKPVINIEILRRPASVISSRDLKSHVEQEIHNIGKIETGTNLTQFSNKVLTDNVEVIQICELDGENNLHEKLADLKNEFYPNDVVCRYHVYRMNREGAQLECIDVGDSGEEDQPVAHHWILPSSDFHGLWESLVYDCGVKENLLSYMEATMLFSDCGVDTNIISWNRLVLLYGPPGTGKTSLCKALAHKLAIRTGSRYTHGQLVEINSHSLFSKYFSESGKLVVKMFDKIKELIEDNNSLVCVLIDEVESLTRARESSMSGSEPSDLIRAVNSVLTQIDQMRKYPNVMILTTSNITEAIDVAFLDRADIKQYIGLPSYHAIFIIYMSCIKELIRVNIILSSPEMDSLTFGRLSLDQGEKEENRNVQRLLAVSRLSEGLSGRMLRKIPFLTHALFVKARTVSLDVFISAMESAVIRQKQDTK</sequence>
<evidence type="ECO:0000256" key="1">
    <source>
        <dbReference type="ARBA" id="ARBA00007271"/>
    </source>
</evidence>
<dbReference type="EMBL" id="GECZ01007010">
    <property type="protein sequence ID" value="JAS62759.1"/>
    <property type="molecule type" value="Transcribed_RNA"/>
</dbReference>
<evidence type="ECO:0000256" key="4">
    <source>
        <dbReference type="ARBA" id="ARBA00023254"/>
    </source>
</evidence>
<dbReference type="AlphaFoldDB" id="A0A1B6GJX5"/>
<dbReference type="PANTHER" id="PTHR45991:SF1">
    <property type="entry name" value="PACHYTENE CHECKPOINT PROTEIN 2 HOMOLOG"/>
    <property type="match status" value="1"/>
</dbReference>
<dbReference type="Pfam" id="PF23242">
    <property type="entry name" value="AAA_lid_TRIP13_C"/>
    <property type="match status" value="1"/>
</dbReference>
<dbReference type="InterPro" id="IPR044539">
    <property type="entry name" value="Pch2-like"/>
</dbReference>
<dbReference type="FunFam" id="3.40.50.300:FF:001494">
    <property type="entry name" value="Pachytene checkpoint component Pch2"/>
    <property type="match status" value="1"/>
</dbReference>
<keyword evidence="4" id="KW-0469">Meiosis</keyword>
<accession>A0A1B6GJX5</accession>